<proteinExistence type="predicted"/>
<dbReference type="RefSeq" id="WP_014438127.1">
    <property type="nucleotide sequence ID" value="NC_017080.1"/>
</dbReference>
<reference evidence="2 3" key="1">
    <citation type="submission" date="2012-02" db="EMBL/GenBank/DDBJ databases">
        <title>Complete genome sequence of Phycisphaera mikurensis NBRC 102666.</title>
        <authorList>
            <person name="Ankai A."/>
            <person name="Hosoyama A."/>
            <person name="Terui Y."/>
            <person name="Sekine M."/>
            <person name="Fukai R."/>
            <person name="Kato Y."/>
            <person name="Nakamura S."/>
            <person name="Yamada-Narita S."/>
            <person name="Kawakoshi A."/>
            <person name="Fukunaga Y."/>
            <person name="Yamazaki S."/>
            <person name="Fujita N."/>
        </authorList>
    </citation>
    <scope>NUCLEOTIDE SEQUENCE [LARGE SCALE GENOMIC DNA]</scope>
    <source>
        <strain evidence="3">NBRC 102666 / KCTC 22515 / FYK2301M01</strain>
    </source>
</reference>
<evidence type="ECO:0000313" key="2">
    <source>
        <dbReference type="EMBL" id="BAM04917.1"/>
    </source>
</evidence>
<dbReference type="HOGENOM" id="CLU_873927_0_0_0"/>
<sequence>MKHVTPARLSASVKATLLAGLLALPAAQPLASAAVLLTGSAGASTNGTSNRGSVAAPGILYGSEVRGFDSGTDFPESFGSGYAVHDPGAAAWQLRTATLASRTAANAVATATGFSRDRLRFGNTVPILVTFDAHAEVFASTTLGPPLGPDEPFNRALASTSWQVNFARGLSPLTPESGSGFFRATARQNAREPQQIELDFGPTTFRLGVDAEVTITTDLRSSASVGSEPNARLASAAVDGRAGYWIAGLTDVLGNALSPADLAFSADSGKSLENFSSPSVVAVPEPAGSLVLAAAAIGCTQRRRPRERSARDRPSASA</sequence>
<evidence type="ECO:0008006" key="4">
    <source>
        <dbReference type="Google" id="ProtNLM"/>
    </source>
</evidence>
<feature type="signal peptide" evidence="1">
    <location>
        <begin position="1"/>
        <end position="33"/>
    </location>
</feature>
<protein>
    <recommendedName>
        <fullName evidence="4">PEP-CTERM protein-sorting domain-containing protein</fullName>
    </recommendedName>
</protein>
<keyword evidence="3" id="KW-1185">Reference proteome</keyword>
<feature type="chain" id="PRO_5003628861" description="PEP-CTERM protein-sorting domain-containing protein" evidence="1">
    <location>
        <begin position="34"/>
        <end position="318"/>
    </location>
</feature>
<accession>I0II29</accession>
<keyword evidence="1" id="KW-0732">Signal</keyword>
<evidence type="ECO:0000313" key="3">
    <source>
        <dbReference type="Proteomes" id="UP000007881"/>
    </source>
</evidence>
<dbReference type="AlphaFoldDB" id="I0II29"/>
<dbReference type="KEGG" id="phm:PSMK_27580"/>
<dbReference type="EMBL" id="AP012338">
    <property type="protein sequence ID" value="BAM04917.1"/>
    <property type="molecule type" value="Genomic_DNA"/>
</dbReference>
<name>I0II29_PHYMF</name>
<dbReference type="Proteomes" id="UP000007881">
    <property type="component" value="Chromosome"/>
</dbReference>
<evidence type="ECO:0000256" key="1">
    <source>
        <dbReference type="SAM" id="SignalP"/>
    </source>
</evidence>
<gene>
    <name evidence="2" type="ordered locus">PSMK_27580</name>
</gene>
<organism evidence="2 3">
    <name type="scientific">Phycisphaera mikurensis (strain NBRC 102666 / KCTC 22515 / FYK2301M01)</name>
    <dbReference type="NCBI Taxonomy" id="1142394"/>
    <lineage>
        <taxon>Bacteria</taxon>
        <taxon>Pseudomonadati</taxon>
        <taxon>Planctomycetota</taxon>
        <taxon>Phycisphaerae</taxon>
        <taxon>Phycisphaerales</taxon>
        <taxon>Phycisphaeraceae</taxon>
        <taxon>Phycisphaera</taxon>
    </lineage>
</organism>